<dbReference type="Proteomes" id="UP001186974">
    <property type="component" value="Unassembled WGS sequence"/>
</dbReference>
<protein>
    <submittedName>
        <fullName evidence="1">Uncharacterized protein</fullName>
    </submittedName>
</protein>
<comment type="caution">
    <text evidence="1">The sequence shown here is derived from an EMBL/GenBank/DDBJ whole genome shotgun (WGS) entry which is preliminary data.</text>
</comment>
<evidence type="ECO:0000313" key="1">
    <source>
        <dbReference type="EMBL" id="KAK3064847.1"/>
    </source>
</evidence>
<keyword evidence="2" id="KW-1185">Reference proteome</keyword>
<gene>
    <name evidence="1" type="ORF">LTS18_003416</name>
</gene>
<proteinExistence type="predicted"/>
<reference evidence="1" key="1">
    <citation type="submission" date="2024-09" db="EMBL/GenBank/DDBJ databases">
        <title>Black Yeasts Isolated from many extreme environments.</title>
        <authorList>
            <person name="Coleine C."/>
            <person name="Stajich J.E."/>
            <person name="Selbmann L."/>
        </authorList>
    </citation>
    <scope>NUCLEOTIDE SEQUENCE</scope>
    <source>
        <strain evidence="1">CCFEE 5737</strain>
    </source>
</reference>
<evidence type="ECO:0000313" key="2">
    <source>
        <dbReference type="Proteomes" id="UP001186974"/>
    </source>
</evidence>
<accession>A0ACC3DBJ6</accession>
<name>A0ACC3DBJ6_9PEZI</name>
<dbReference type="EMBL" id="JAWDJW010006414">
    <property type="protein sequence ID" value="KAK3064847.1"/>
    <property type="molecule type" value="Genomic_DNA"/>
</dbReference>
<organism evidence="1 2">
    <name type="scientific">Coniosporium uncinatum</name>
    <dbReference type="NCBI Taxonomy" id="93489"/>
    <lineage>
        <taxon>Eukaryota</taxon>
        <taxon>Fungi</taxon>
        <taxon>Dikarya</taxon>
        <taxon>Ascomycota</taxon>
        <taxon>Pezizomycotina</taxon>
        <taxon>Dothideomycetes</taxon>
        <taxon>Dothideomycetes incertae sedis</taxon>
        <taxon>Coniosporium</taxon>
    </lineage>
</organism>
<sequence>MADMSNLEQLAAQLQQSFNPNENGLQTPESTPGVDDARLEADAKRRQAEERSSKQPAIEAASHGDEVSDTKPEPSTTRQSVSSTNGSLDAVSERALPKESSDSSADTEMKDEEASRARALKEILACRDDQYLKILGLTPRKYSNKDEEQGVLEIACYNRGVLVYAAPRNDGDAGDASKAWRMLQVAGEKLGCAKSVRQEVIDYIDDEQKASGEGDDAVSNRGEPIDGVETTTPPSE</sequence>